<sequence>MSSTLLPQDLPGVLGDIAEVAGVSAALQVAAARGGRVAYIPTPDHLPPEHWLVVAVGAEAAAAIARRLGGGALLIPLGPLGGTRGRVWATIRAAIDEGCSAPEAAARAGVHERTVRRHRNRRDDEDQGKLF</sequence>
<protein>
    <recommendedName>
        <fullName evidence="3">Helix-turn-helix domain-containing protein</fullName>
    </recommendedName>
</protein>
<proteinExistence type="predicted"/>
<evidence type="ECO:0000313" key="2">
    <source>
        <dbReference type="EMBL" id="SBW13047.1"/>
    </source>
</evidence>
<gene>
    <name evidence="2" type="ORF">KL86APRO_40069</name>
</gene>
<evidence type="ECO:0008006" key="3">
    <source>
        <dbReference type="Google" id="ProtNLM"/>
    </source>
</evidence>
<accession>A0A212KMY8</accession>
<reference evidence="2" key="1">
    <citation type="submission" date="2016-04" db="EMBL/GenBank/DDBJ databases">
        <authorList>
            <person name="Evans L.H."/>
            <person name="Alamgir A."/>
            <person name="Owens N."/>
            <person name="Weber N.D."/>
            <person name="Virtaneva K."/>
            <person name="Barbian K."/>
            <person name="Babar A."/>
            <person name="Rosenke K."/>
        </authorList>
    </citation>
    <scope>NUCLEOTIDE SEQUENCE</scope>
    <source>
        <strain evidence="2">86</strain>
    </source>
</reference>
<name>A0A212KMY8_9PROT</name>
<dbReference type="InterPro" id="IPR042070">
    <property type="entry name" value="PucR_C-HTH_sf"/>
</dbReference>
<dbReference type="AlphaFoldDB" id="A0A212KMY8"/>
<organism evidence="2">
    <name type="scientific">uncultured Alphaproteobacteria bacterium</name>
    <dbReference type="NCBI Taxonomy" id="91750"/>
    <lineage>
        <taxon>Bacteria</taxon>
        <taxon>Pseudomonadati</taxon>
        <taxon>Pseudomonadota</taxon>
        <taxon>Alphaproteobacteria</taxon>
        <taxon>environmental samples</taxon>
    </lineage>
</organism>
<dbReference type="Gene3D" id="1.10.10.2840">
    <property type="entry name" value="PucR C-terminal helix-turn-helix domain"/>
    <property type="match status" value="1"/>
</dbReference>
<feature type="compositionally biased region" description="Basic and acidic residues" evidence="1">
    <location>
        <begin position="121"/>
        <end position="131"/>
    </location>
</feature>
<dbReference type="EMBL" id="FLUO01000004">
    <property type="protein sequence ID" value="SBW13047.1"/>
    <property type="molecule type" value="Genomic_DNA"/>
</dbReference>
<evidence type="ECO:0000256" key="1">
    <source>
        <dbReference type="SAM" id="MobiDB-lite"/>
    </source>
</evidence>
<feature type="region of interest" description="Disordered" evidence="1">
    <location>
        <begin position="106"/>
        <end position="131"/>
    </location>
</feature>